<keyword evidence="2" id="KW-1185">Reference proteome</keyword>
<accession>A0A449A5A6</accession>
<evidence type="ECO:0000313" key="1">
    <source>
        <dbReference type="EMBL" id="VEU59333.1"/>
    </source>
</evidence>
<protein>
    <submittedName>
        <fullName evidence="1">ATPase, AAA family</fullName>
    </submittedName>
</protein>
<gene>
    <name evidence="1" type="ORF">NCTC10166_00301</name>
</gene>
<proteinExistence type="predicted"/>
<dbReference type="Proteomes" id="UP000289440">
    <property type="component" value="Chromosome"/>
</dbReference>
<dbReference type="EMBL" id="LR214951">
    <property type="protein sequence ID" value="VEU59333.1"/>
    <property type="molecule type" value="Genomic_DNA"/>
</dbReference>
<dbReference type="AlphaFoldDB" id="A0A449A5A6"/>
<organism evidence="1 2">
    <name type="scientific">Mesomycoplasma neurolyticum</name>
    <dbReference type="NCBI Taxonomy" id="2120"/>
    <lineage>
        <taxon>Bacteria</taxon>
        <taxon>Bacillati</taxon>
        <taxon>Mycoplasmatota</taxon>
        <taxon>Mycoplasmoidales</taxon>
        <taxon>Metamycoplasmataceae</taxon>
        <taxon>Mesomycoplasma</taxon>
    </lineage>
</organism>
<sequence>MDEIPLPGDLYNLIQTSLAFSDPIKKYDYLKILLKNSLKNNVIINENLLKQMNFTKNEIEILKNKKL</sequence>
<reference evidence="1 2" key="1">
    <citation type="submission" date="2019-01" db="EMBL/GenBank/DDBJ databases">
        <authorList>
            <consortium name="Pathogen Informatics"/>
        </authorList>
    </citation>
    <scope>NUCLEOTIDE SEQUENCE [LARGE SCALE GENOMIC DNA]</scope>
    <source>
        <strain evidence="1 2">NCTC10166</strain>
    </source>
</reference>
<name>A0A449A5A6_9BACT</name>
<evidence type="ECO:0000313" key="2">
    <source>
        <dbReference type="Proteomes" id="UP000289440"/>
    </source>
</evidence>
<dbReference type="KEGG" id="mnu:NCTC10166_00301"/>
<dbReference type="RefSeq" id="WP_232018825.1">
    <property type="nucleotide sequence ID" value="NZ_LR214951.1"/>
</dbReference>